<organism evidence="1">
    <name type="scientific">human gut metagenome</name>
    <dbReference type="NCBI Taxonomy" id="408170"/>
    <lineage>
        <taxon>unclassified sequences</taxon>
        <taxon>metagenomes</taxon>
        <taxon>organismal metagenomes</taxon>
    </lineage>
</organism>
<proteinExistence type="predicted"/>
<reference evidence="1" key="1">
    <citation type="journal article" date="2013" name="Environ. Microbiol.">
        <title>Microbiota from the distal guts of lean and obese adolescents exhibit partial functional redundancy besides clear differences in community structure.</title>
        <authorList>
            <person name="Ferrer M."/>
            <person name="Ruiz A."/>
            <person name="Lanza F."/>
            <person name="Haange S.B."/>
            <person name="Oberbach A."/>
            <person name="Till H."/>
            <person name="Bargiela R."/>
            <person name="Campoy C."/>
            <person name="Segura M.T."/>
            <person name="Richter M."/>
            <person name="von Bergen M."/>
            <person name="Seifert J."/>
            <person name="Suarez A."/>
        </authorList>
    </citation>
    <scope>NUCLEOTIDE SEQUENCE</scope>
</reference>
<dbReference type="PANTHER" id="PTHR34934:SF1">
    <property type="entry name" value="FLAVIN-DEPENDENT THYMIDYLATE SYNTHASE"/>
    <property type="match status" value="1"/>
</dbReference>
<dbReference type="InterPro" id="IPR003669">
    <property type="entry name" value="Thymidylate_synthase_ThyX"/>
</dbReference>
<dbReference type="GO" id="GO:0050797">
    <property type="term" value="F:thymidylate synthase (FAD) activity"/>
    <property type="evidence" value="ECO:0007669"/>
    <property type="project" value="InterPro"/>
</dbReference>
<gene>
    <name evidence="1" type="ORF">LEA_12507</name>
</gene>
<dbReference type="Gene3D" id="3.30.1360.170">
    <property type="match status" value="1"/>
</dbReference>
<dbReference type="GO" id="GO:0070402">
    <property type="term" value="F:NADPH binding"/>
    <property type="evidence" value="ECO:0007669"/>
    <property type="project" value="TreeGrafter"/>
</dbReference>
<dbReference type="GO" id="GO:0050660">
    <property type="term" value="F:flavin adenine dinucleotide binding"/>
    <property type="evidence" value="ECO:0007669"/>
    <property type="project" value="InterPro"/>
</dbReference>
<dbReference type="EMBL" id="AJWY01008467">
    <property type="protein sequence ID" value="EKC61131.1"/>
    <property type="molecule type" value="Genomic_DNA"/>
</dbReference>
<feature type="non-terminal residue" evidence="1">
    <location>
        <position position="164"/>
    </location>
</feature>
<accession>K1TPE4</accession>
<protein>
    <submittedName>
        <fullName evidence="1">Thymidylate synthase, flavin-dependent</fullName>
    </submittedName>
</protein>
<dbReference type="AlphaFoldDB" id="K1TPE4"/>
<dbReference type="CDD" id="cd20175">
    <property type="entry name" value="ThyX"/>
    <property type="match status" value="1"/>
</dbReference>
<name>K1TPE4_9ZZZZ</name>
<dbReference type="Pfam" id="PF02511">
    <property type="entry name" value="Thy1"/>
    <property type="match status" value="1"/>
</dbReference>
<dbReference type="GO" id="GO:0004799">
    <property type="term" value="F:thymidylate synthase activity"/>
    <property type="evidence" value="ECO:0007669"/>
    <property type="project" value="TreeGrafter"/>
</dbReference>
<dbReference type="InterPro" id="IPR036098">
    <property type="entry name" value="Thymidylate_synthase_ThyX_sf"/>
</dbReference>
<evidence type="ECO:0000313" key="1">
    <source>
        <dbReference type="EMBL" id="EKC61131.1"/>
    </source>
</evidence>
<dbReference type="SUPFAM" id="SSF69796">
    <property type="entry name" value="Thymidylate synthase-complementing protein Thy1"/>
    <property type="match status" value="1"/>
</dbReference>
<sequence>MDLDNLDLNKSGAFIIGLSDCGEKITSAGGRVSTQEGTVLGIWQKSQDCEKNAKLIDKVTRSGHNSVVEHTYFNLAFQNVTAVVEQFVIEFRLASFTVKSRRYVDFSDAGFFIPEDADENYKSHMAKLFGLYSEFCEAGVPKEDARFLLPYCLFSNFFCSINGR</sequence>
<dbReference type="PROSITE" id="PS51331">
    <property type="entry name" value="THYX"/>
    <property type="match status" value="1"/>
</dbReference>
<dbReference type="GO" id="GO:0006231">
    <property type="term" value="P:dTMP biosynthetic process"/>
    <property type="evidence" value="ECO:0007669"/>
    <property type="project" value="InterPro"/>
</dbReference>
<comment type="caution">
    <text evidence="1">The sequence shown here is derived from an EMBL/GenBank/DDBJ whole genome shotgun (WGS) entry which is preliminary data.</text>
</comment>
<dbReference type="PANTHER" id="PTHR34934">
    <property type="entry name" value="FLAVIN-DEPENDENT THYMIDYLATE SYNTHASE"/>
    <property type="match status" value="1"/>
</dbReference>